<proteinExistence type="predicted"/>
<evidence type="ECO:0000313" key="2">
    <source>
        <dbReference type="EMBL" id="VVP75833.1"/>
    </source>
</evidence>
<feature type="domain" description="VapC50 C-terminal" evidence="1">
    <location>
        <begin position="53"/>
        <end position="105"/>
    </location>
</feature>
<dbReference type="InterPro" id="IPR058652">
    <property type="entry name" value="VapC50_C"/>
</dbReference>
<dbReference type="AlphaFoldDB" id="A0A5E7RYB7"/>
<reference evidence="2 3" key="1">
    <citation type="submission" date="2019-09" db="EMBL/GenBank/DDBJ databases">
        <authorList>
            <person name="Chandra G."/>
            <person name="Truman W A."/>
        </authorList>
    </citation>
    <scope>NUCLEOTIDE SEQUENCE [LARGE SCALE GENOMIC DNA]</scope>
    <source>
        <strain evidence="2">PS928</strain>
    </source>
</reference>
<organism evidence="2 3">
    <name type="scientific">Pseudomonas fluorescens</name>
    <dbReference type="NCBI Taxonomy" id="294"/>
    <lineage>
        <taxon>Bacteria</taxon>
        <taxon>Pseudomonadati</taxon>
        <taxon>Pseudomonadota</taxon>
        <taxon>Gammaproteobacteria</taxon>
        <taxon>Pseudomonadales</taxon>
        <taxon>Pseudomonadaceae</taxon>
        <taxon>Pseudomonas</taxon>
    </lineage>
</organism>
<accession>A0A5E7RYB7</accession>
<evidence type="ECO:0000313" key="3">
    <source>
        <dbReference type="Proteomes" id="UP000381378"/>
    </source>
</evidence>
<evidence type="ECO:0000259" key="1">
    <source>
        <dbReference type="Pfam" id="PF26343"/>
    </source>
</evidence>
<protein>
    <recommendedName>
        <fullName evidence="1">VapC50 C-terminal domain-containing protein</fullName>
    </recommendedName>
</protein>
<gene>
    <name evidence="2" type="ORF">PS928_00254</name>
</gene>
<sequence length="112" mass="12516">MQAAVEGQRTLAAFLTTQIETQHIQIFDQQNTFNQKDFPREVPGPFGIEAQHPDQFVDNLFDLDPAAVIAAAQRQRKQLKMPPIDVNTCLDLLLRQGLVQASKALTLYAAIL</sequence>
<dbReference type="EMBL" id="CABVJF010000001">
    <property type="protein sequence ID" value="VVP75833.1"/>
    <property type="molecule type" value="Genomic_DNA"/>
</dbReference>
<dbReference type="Proteomes" id="UP000381378">
    <property type="component" value="Unassembled WGS sequence"/>
</dbReference>
<name>A0A5E7RYB7_PSEFL</name>
<dbReference type="Pfam" id="PF26343">
    <property type="entry name" value="VapC50_C"/>
    <property type="match status" value="1"/>
</dbReference>